<keyword evidence="3" id="KW-0479">Metal-binding</keyword>
<dbReference type="InterPro" id="IPR002933">
    <property type="entry name" value="Peptidase_M20"/>
</dbReference>
<dbReference type="RefSeq" id="WP_013424341.1">
    <property type="nucleotide sequence ID" value="NC_014666.1"/>
</dbReference>
<dbReference type="AlphaFoldDB" id="E3IU30"/>
<dbReference type="STRING" id="298654.FraEuI1c_3210"/>
<dbReference type="InterPro" id="IPR050072">
    <property type="entry name" value="Peptidase_M20A"/>
</dbReference>
<dbReference type="EMBL" id="CP002299">
    <property type="protein sequence ID" value="ADP81223.1"/>
    <property type="molecule type" value="Genomic_DNA"/>
</dbReference>
<evidence type="ECO:0000256" key="5">
    <source>
        <dbReference type="ARBA" id="ARBA00022833"/>
    </source>
</evidence>
<dbReference type="PROSITE" id="PS00758">
    <property type="entry name" value="ARGE_DAPE_CPG2_1"/>
    <property type="match status" value="1"/>
</dbReference>
<dbReference type="eggNOG" id="COG0624">
    <property type="taxonomic scope" value="Bacteria"/>
</dbReference>
<dbReference type="Gene3D" id="3.40.630.10">
    <property type="entry name" value="Zn peptidases"/>
    <property type="match status" value="1"/>
</dbReference>
<evidence type="ECO:0000256" key="4">
    <source>
        <dbReference type="ARBA" id="ARBA00022801"/>
    </source>
</evidence>
<dbReference type="HOGENOM" id="CLU_021802_11_2_11"/>
<protein>
    <submittedName>
        <fullName evidence="7">Peptidase M20</fullName>
    </submittedName>
</protein>
<dbReference type="Pfam" id="PF01546">
    <property type="entry name" value="Peptidase_M20"/>
    <property type="match status" value="1"/>
</dbReference>
<dbReference type="PIRSF" id="PIRSF036696">
    <property type="entry name" value="ACY-1"/>
    <property type="match status" value="1"/>
</dbReference>
<dbReference type="InterPro" id="IPR036264">
    <property type="entry name" value="Bact_exopeptidase_dim_dom"/>
</dbReference>
<dbReference type="FunFam" id="1.10.150.900:FF:000002">
    <property type="entry name" value="M20/M25/M40 family peptidase"/>
    <property type="match status" value="1"/>
</dbReference>
<proteinExistence type="inferred from homology"/>
<dbReference type="InParanoid" id="E3IU30"/>
<keyword evidence="4" id="KW-0378">Hydrolase</keyword>
<gene>
    <name evidence="7" type="ordered locus">FraEuI1c_3210</name>
</gene>
<dbReference type="KEGG" id="fri:FraEuI1c_3210"/>
<organism evidence="7 8">
    <name type="scientific">Pseudofrankia inefficax (strain DSM 45817 / CECT 9037 / DDB 130130 / EuI1c)</name>
    <name type="common">Frankia inefficax</name>
    <dbReference type="NCBI Taxonomy" id="298654"/>
    <lineage>
        <taxon>Bacteria</taxon>
        <taxon>Bacillati</taxon>
        <taxon>Actinomycetota</taxon>
        <taxon>Actinomycetes</taxon>
        <taxon>Frankiales</taxon>
        <taxon>Frankiaceae</taxon>
        <taxon>Pseudofrankia</taxon>
    </lineage>
</organism>
<keyword evidence="5" id="KW-0862">Zinc</keyword>
<dbReference type="InterPro" id="IPR011650">
    <property type="entry name" value="Peptidase_M20_dimer"/>
</dbReference>
<name>E3IU30_PSEI1</name>
<dbReference type="GO" id="GO:0046872">
    <property type="term" value="F:metal ion binding"/>
    <property type="evidence" value="ECO:0007669"/>
    <property type="project" value="UniProtKB-KW"/>
</dbReference>
<evidence type="ECO:0000256" key="2">
    <source>
        <dbReference type="ARBA" id="ARBA00006247"/>
    </source>
</evidence>
<dbReference type="GO" id="GO:0016787">
    <property type="term" value="F:hydrolase activity"/>
    <property type="evidence" value="ECO:0007669"/>
    <property type="project" value="UniProtKB-KW"/>
</dbReference>
<comment type="cofactor">
    <cofactor evidence="1">
        <name>Zn(2+)</name>
        <dbReference type="ChEBI" id="CHEBI:29105"/>
    </cofactor>
</comment>
<dbReference type="Gene3D" id="3.30.70.360">
    <property type="match status" value="1"/>
</dbReference>
<dbReference type="SUPFAM" id="SSF53187">
    <property type="entry name" value="Zn-dependent exopeptidases"/>
    <property type="match status" value="1"/>
</dbReference>
<accession>E3IU30</accession>
<sequence>MPDGATPAVAAAGIAAGERAPRSAADAAVAICADLLRIDTSNYGTDDGPGERTAAEYCATVLADAGLPVEIIEPRPRRTTVMARWPGLDRTRPPLLIHAHTDVVPAEPAIWSRHPFGAELADGCLWGRGAVDMKYFVAQVLAVIRAWSGSGQRPARDIVLAFVADEENGGHLGARWLVEHRRDLLDDCTEAIGEVGGYSARLPTGQRLYFIETGQKGVLWFEVTARGPAGHASMINDGNSVVNLAEVVARIGRHEFPYRLTPTTRALLQTVADCVGEPFDPVDPEALLRHLGPAARMIASSLRDVASPTELAAGGKTNVIPPHATARFDCRFLPGSEEACAARMRELIGPGVEHQIVYRAIAVETEFSGPVSEAIRQAVIATDPGAITVPYLLPAGSDAKHFSQLGINCFGFAPLQLPDGFDFPAAFHGVDERVPVDAIRAGVAILERFLQLC</sequence>
<dbReference type="InterPro" id="IPR001261">
    <property type="entry name" value="ArgE/DapE_CS"/>
</dbReference>
<evidence type="ECO:0000313" key="7">
    <source>
        <dbReference type="EMBL" id="ADP81223.1"/>
    </source>
</evidence>
<evidence type="ECO:0000313" key="8">
    <source>
        <dbReference type="Proteomes" id="UP000002484"/>
    </source>
</evidence>
<dbReference type="Proteomes" id="UP000002484">
    <property type="component" value="Chromosome"/>
</dbReference>
<evidence type="ECO:0000256" key="3">
    <source>
        <dbReference type="ARBA" id="ARBA00022723"/>
    </source>
</evidence>
<dbReference type="PANTHER" id="PTHR43808">
    <property type="entry name" value="ACETYLORNITHINE DEACETYLASE"/>
    <property type="match status" value="1"/>
</dbReference>
<reference evidence="7 8" key="1">
    <citation type="submission" date="2010-10" db="EMBL/GenBank/DDBJ databases">
        <title>Complete sequence of Frankia sp. EuI1c.</title>
        <authorList>
            <consortium name="US DOE Joint Genome Institute"/>
            <person name="Lucas S."/>
            <person name="Copeland A."/>
            <person name="Lapidus A."/>
            <person name="Cheng J.-F."/>
            <person name="Bruce D."/>
            <person name="Goodwin L."/>
            <person name="Pitluck S."/>
            <person name="Chertkov O."/>
            <person name="Detter J.C."/>
            <person name="Han C."/>
            <person name="Tapia R."/>
            <person name="Land M."/>
            <person name="Hauser L."/>
            <person name="Jeffries C."/>
            <person name="Kyrpides N."/>
            <person name="Ivanova N."/>
            <person name="Mikhailova N."/>
            <person name="Beauchemin N."/>
            <person name="Sen A."/>
            <person name="Sur S.A."/>
            <person name="Gtari M."/>
            <person name="Wall L."/>
            <person name="Tisa L."/>
            <person name="Woyke T."/>
        </authorList>
    </citation>
    <scope>NUCLEOTIDE SEQUENCE [LARGE SCALE GENOMIC DNA]</scope>
    <source>
        <strain evidence="8">DSM 45817 / CECT 9037 / EuI1c</strain>
    </source>
</reference>
<dbReference type="Pfam" id="PF07687">
    <property type="entry name" value="M20_dimer"/>
    <property type="match status" value="1"/>
</dbReference>
<feature type="domain" description="Peptidase M20 dimerisation" evidence="6">
    <location>
        <begin position="213"/>
        <end position="338"/>
    </location>
</feature>
<evidence type="ECO:0000256" key="1">
    <source>
        <dbReference type="ARBA" id="ARBA00001947"/>
    </source>
</evidence>
<evidence type="ECO:0000259" key="6">
    <source>
        <dbReference type="Pfam" id="PF07687"/>
    </source>
</evidence>
<dbReference type="NCBIfam" id="NF005913">
    <property type="entry name" value="PRK07906.1"/>
    <property type="match status" value="1"/>
</dbReference>
<keyword evidence="8" id="KW-1185">Reference proteome</keyword>
<comment type="similarity">
    <text evidence="2">Belongs to the peptidase M20A family.</text>
</comment>
<dbReference type="SUPFAM" id="SSF55031">
    <property type="entry name" value="Bacterial exopeptidase dimerisation domain"/>
    <property type="match status" value="1"/>
</dbReference>
<dbReference type="Gene3D" id="1.10.150.900">
    <property type="match status" value="1"/>
</dbReference>
<dbReference type="PANTHER" id="PTHR43808:SF8">
    <property type="entry name" value="PEPTIDASE M20 DIMERISATION DOMAIN-CONTAINING PROTEIN"/>
    <property type="match status" value="1"/>
</dbReference>